<evidence type="ECO:0000259" key="7">
    <source>
        <dbReference type="Pfam" id="PF02637"/>
    </source>
</evidence>
<comment type="similarity">
    <text evidence="1">Belongs to the GatB/GatE family. GatB subfamily.</text>
</comment>
<evidence type="ECO:0000256" key="5">
    <source>
        <dbReference type="ARBA" id="ARBA00022917"/>
    </source>
</evidence>
<dbReference type="EMBL" id="JADGKB010000022">
    <property type="protein sequence ID" value="KAJ3258954.1"/>
    <property type="molecule type" value="Genomic_DNA"/>
</dbReference>
<dbReference type="InterPro" id="IPR018027">
    <property type="entry name" value="Asn/Gln_amidotransferase"/>
</dbReference>
<evidence type="ECO:0000256" key="6">
    <source>
        <dbReference type="ARBA" id="ARBA00047913"/>
    </source>
</evidence>
<feature type="domain" description="Asn/Gln amidotransferase" evidence="7">
    <location>
        <begin position="352"/>
        <end position="399"/>
    </location>
</feature>
<comment type="catalytic activity">
    <reaction evidence="6">
        <text>L-glutamyl-tRNA(Gln) + L-glutamine + ATP + H2O = L-glutaminyl-tRNA(Gln) + L-glutamate + ADP + phosphate + H(+)</text>
        <dbReference type="Rhea" id="RHEA:17521"/>
        <dbReference type="Rhea" id="RHEA-COMP:9681"/>
        <dbReference type="Rhea" id="RHEA-COMP:9684"/>
        <dbReference type="ChEBI" id="CHEBI:15377"/>
        <dbReference type="ChEBI" id="CHEBI:15378"/>
        <dbReference type="ChEBI" id="CHEBI:29985"/>
        <dbReference type="ChEBI" id="CHEBI:30616"/>
        <dbReference type="ChEBI" id="CHEBI:43474"/>
        <dbReference type="ChEBI" id="CHEBI:58359"/>
        <dbReference type="ChEBI" id="CHEBI:78520"/>
        <dbReference type="ChEBI" id="CHEBI:78521"/>
        <dbReference type="ChEBI" id="CHEBI:456216"/>
    </reaction>
</comment>
<sequence>MRIWKSRIHSQIEAIIGLEVHLRLKGAKKLFSNAEAYSFSPNSPQAIAPFDCAVPGSLPVINPECIELATKAALALQCKIASKLTFDRKHYFYPDLPNGYQITQYFNPFAVGGKLDLVEHDGLNKPLSVPIEQIQIEQDSAKSIKTDDDTLLDMNRAGMGIIEIVTKPELRSSEHTVIFLKKLHQLMWYHGVTDANMDDGSFRCDVNISVRNVGNPLGNRIELKHLHKFSAIASAIDFEIERQSALLKEGKPINQETRGFDLLTGESFILREKEGTDEYYFIQDADIPDVNLPLEYISRIEKLLPENLDERRRRLHQELGLSLEHVDNLMSEPGAVEYFEQFLILLQSPNYEAKSLVNWVTGELMGMLHKEKLKISESPVGAEKLAALVDLVLEQKVSGILVF</sequence>
<evidence type="ECO:0000256" key="2">
    <source>
        <dbReference type="ARBA" id="ARBA00022598"/>
    </source>
</evidence>
<dbReference type="NCBIfam" id="NF004012">
    <property type="entry name" value="PRK05477.1-2"/>
    <property type="match status" value="1"/>
</dbReference>
<dbReference type="GO" id="GO:0005524">
    <property type="term" value="F:ATP binding"/>
    <property type="evidence" value="ECO:0007669"/>
    <property type="project" value="UniProtKB-KW"/>
</dbReference>
<name>A0AAD5UMP9_9FUNG</name>
<evidence type="ECO:0000313" key="10">
    <source>
        <dbReference type="Proteomes" id="UP001210925"/>
    </source>
</evidence>
<dbReference type="Pfam" id="PF02637">
    <property type="entry name" value="GatB_Yqey"/>
    <property type="match status" value="1"/>
</dbReference>
<protein>
    <submittedName>
        <fullName evidence="9">Uncharacterized protein</fullName>
    </submittedName>
</protein>
<dbReference type="Pfam" id="PF02934">
    <property type="entry name" value="GatB_N"/>
    <property type="match status" value="1"/>
</dbReference>
<dbReference type="PANTHER" id="PTHR11659:SF0">
    <property type="entry name" value="GLUTAMYL-TRNA(GLN) AMIDOTRANSFERASE SUBUNIT B, MITOCHONDRIAL"/>
    <property type="match status" value="1"/>
</dbReference>
<evidence type="ECO:0000313" key="9">
    <source>
        <dbReference type="EMBL" id="KAJ3258954.1"/>
    </source>
</evidence>
<dbReference type="PANTHER" id="PTHR11659">
    <property type="entry name" value="GLUTAMYL-TRNA GLN AMIDOTRANSFERASE SUBUNIT B MITOCHONDRIAL AND PROKARYOTIC PET112-RELATED"/>
    <property type="match status" value="1"/>
</dbReference>
<dbReference type="GO" id="GO:0032543">
    <property type="term" value="P:mitochondrial translation"/>
    <property type="evidence" value="ECO:0007669"/>
    <property type="project" value="TreeGrafter"/>
</dbReference>
<dbReference type="InterPro" id="IPR006075">
    <property type="entry name" value="Asn/Gln-tRNA_Trfase_suB/E_cat"/>
</dbReference>
<dbReference type="NCBIfam" id="TIGR00133">
    <property type="entry name" value="gatB"/>
    <property type="match status" value="1"/>
</dbReference>
<dbReference type="GO" id="GO:0030956">
    <property type="term" value="C:glutamyl-tRNA(Gln) amidotransferase complex"/>
    <property type="evidence" value="ECO:0007669"/>
    <property type="project" value="TreeGrafter"/>
</dbReference>
<dbReference type="GO" id="GO:0070681">
    <property type="term" value="P:glutaminyl-tRNAGln biosynthesis via transamidation"/>
    <property type="evidence" value="ECO:0007669"/>
    <property type="project" value="TreeGrafter"/>
</dbReference>
<keyword evidence="3" id="KW-0547">Nucleotide-binding</keyword>
<dbReference type="SUPFAM" id="SSF89095">
    <property type="entry name" value="GatB/YqeY motif"/>
    <property type="match status" value="1"/>
</dbReference>
<evidence type="ECO:0000256" key="3">
    <source>
        <dbReference type="ARBA" id="ARBA00022741"/>
    </source>
</evidence>
<gene>
    <name evidence="9" type="ORF">HK103_003095</name>
</gene>
<dbReference type="InterPro" id="IPR004413">
    <property type="entry name" value="GatB"/>
</dbReference>
<dbReference type="Proteomes" id="UP001210925">
    <property type="component" value="Unassembled WGS sequence"/>
</dbReference>
<keyword evidence="2" id="KW-0436">Ligase</keyword>
<keyword evidence="10" id="KW-1185">Reference proteome</keyword>
<dbReference type="SUPFAM" id="SSF55931">
    <property type="entry name" value="Glutamine synthetase/guanido kinase"/>
    <property type="match status" value="1"/>
</dbReference>
<dbReference type="InterPro" id="IPR017959">
    <property type="entry name" value="Asn/Gln-tRNA_amidoTrfase_suB/E"/>
</dbReference>
<feature type="domain" description="Aspartyl/Glutamyl-tRNA(Gln) amidotransferase subunit B/E catalytic" evidence="8">
    <location>
        <begin position="15"/>
        <end position="297"/>
    </location>
</feature>
<reference evidence="9" key="1">
    <citation type="submission" date="2020-05" db="EMBL/GenBank/DDBJ databases">
        <title>Phylogenomic resolution of chytrid fungi.</title>
        <authorList>
            <person name="Stajich J.E."/>
            <person name="Amses K."/>
            <person name="Simmons R."/>
            <person name="Seto K."/>
            <person name="Myers J."/>
            <person name="Bonds A."/>
            <person name="Quandt C.A."/>
            <person name="Barry K."/>
            <person name="Liu P."/>
            <person name="Grigoriev I."/>
            <person name="Longcore J.E."/>
            <person name="James T.Y."/>
        </authorList>
    </citation>
    <scope>NUCLEOTIDE SEQUENCE</scope>
    <source>
        <strain evidence="9">PLAUS21</strain>
    </source>
</reference>
<dbReference type="InterPro" id="IPR003789">
    <property type="entry name" value="Asn/Gln_tRNA_amidoTrase-B-like"/>
</dbReference>
<evidence type="ECO:0000256" key="4">
    <source>
        <dbReference type="ARBA" id="ARBA00022840"/>
    </source>
</evidence>
<keyword evidence="4" id="KW-0067">ATP-binding</keyword>
<dbReference type="AlphaFoldDB" id="A0AAD5UMP9"/>
<keyword evidence="5" id="KW-0648">Protein biosynthesis</keyword>
<accession>A0AAD5UMP9</accession>
<organism evidence="9 10">
    <name type="scientific">Boothiomyces macroporosus</name>
    <dbReference type="NCBI Taxonomy" id="261099"/>
    <lineage>
        <taxon>Eukaryota</taxon>
        <taxon>Fungi</taxon>
        <taxon>Fungi incertae sedis</taxon>
        <taxon>Chytridiomycota</taxon>
        <taxon>Chytridiomycota incertae sedis</taxon>
        <taxon>Chytridiomycetes</taxon>
        <taxon>Rhizophydiales</taxon>
        <taxon>Terramycetaceae</taxon>
        <taxon>Boothiomyces</taxon>
    </lineage>
</organism>
<dbReference type="InterPro" id="IPR014746">
    <property type="entry name" value="Gln_synth/guanido_kin_cat_dom"/>
</dbReference>
<dbReference type="GO" id="GO:0005739">
    <property type="term" value="C:mitochondrion"/>
    <property type="evidence" value="ECO:0007669"/>
    <property type="project" value="TreeGrafter"/>
</dbReference>
<dbReference type="GO" id="GO:0050567">
    <property type="term" value="F:glutaminyl-tRNA synthase (glutamine-hydrolyzing) activity"/>
    <property type="evidence" value="ECO:0007669"/>
    <property type="project" value="TreeGrafter"/>
</dbReference>
<comment type="caution">
    <text evidence="9">The sequence shown here is derived from an EMBL/GenBank/DDBJ whole genome shotgun (WGS) entry which is preliminary data.</text>
</comment>
<proteinExistence type="inferred from homology"/>
<evidence type="ECO:0000259" key="8">
    <source>
        <dbReference type="Pfam" id="PF02934"/>
    </source>
</evidence>
<evidence type="ECO:0000256" key="1">
    <source>
        <dbReference type="ARBA" id="ARBA00005306"/>
    </source>
</evidence>